<dbReference type="EMBL" id="BLPF01000003">
    <property type="protein sequence ID" value="GFJ83709.1"/>
    <property type="molecule type" value="Genomic_DNA"/>
</dbReference>
<organism evidence="1 2">
    <name type="scientific">Phytohabitans houttuyneae</name>
    <dbReference type="NCBI Taxonomy" id="1076126"/>
    <lineage>
        <taxon>Bacteria</taxon>
        <taxon>Bacillati</taxon>
        <taxon>Actinomycetota</taxon>
        <taxon>Actinomycetes</taxon>
        <taxon>Micromonosporales</taxon>
        <taxon>Micromonosporaceae</taxon>
    </lineage>
</organism>
<evidence type="ECO:0000313" key="2">
    <source>
        <dbReference type="Proteomes" id="UP000482800"/>
    </source>
</evidence>
<dbReference type="Proteomes" id="UP000482800">
    <property type="component" value="Unassembled WGS sequence"/>
</dbReference>
<sequence>MWDRERRREREHWAREDMVRTFDQRQQAYVAYYKSIRAMARLADQRAKDMKSEPLPEGWGDQALADALALAIFGSASVALLASDVYFALLQWGTETSLDEGTREKLRAKYFKAESELLRLIRLELAVPGADSDQFPV</sequence>
<evidence type="ECO:0000313" key="1">
    <source>
        <dbReference type="EMBL" id="GFJ83709.1"/>
    </source>
</evidence>
<reference evidence="1 2" key="1">
    <citation type="submission" date="2020-03" db="EMBL/GenBank/DDBJ databases">
        <title>Whole genome shotgun sequence of Phytohabitans houttuyneae NBRC 108639.</title>
        <authorList>
            <person name="Komaki H."/>
            <person name="Tamura T."/>
        </authorList>
    </citation>
    <scope>NUCLEOTIDE SEQUENCE [LARGE SCALE GENOMIC DNA]</scope>
    <source>
        <strain evidence="1 2">NBRC 108639</strain>
    </source>
</reference>
<dbReference type="AlphaFoldDB" id="A0A6V8KNF8"/>
<protein>
    <submittedName>
        <fullName evidence="1">Uncharacterized protein</fullName>
    </submittedName>
</protein>
<gene>
    <name evidence="1" type="ORF">Phou_078890</name>
</gene>
<proteinExistence type="predicted"/>
<comment type="caution">
    <text evidence="1">The sequence shown here is derived from an EMBL/GenBank/DDBJ whole genome shotgun (WGS) entry which is preliminary data.</text>
</comment>
<reference evidence="1 2" key="2">
    <citation type="submission" date="2020-03" db="EMBL/GenBank/DDBJ databases">
        <authorList>
            <person name="Ichikawa N."/>
            <person name="Kimura A."/>
            <person name="Kitahashi Y."/>
            <person name="Uohara A."/>
        </authorList>
    </citation>
    <scope>NUCLEOTIDE SEQUENCE [LARGE SCALE GENOMIC DNA]</scope>
    <source>
        <strain evidence="1 2">NBRC 108639</strain>
    </source>
</reference>
<keyword evidence="2" id="KW-1185">Reference proteome</keyword>
<name>A0A6V8KNF8_9ACTN</name>
<accession>A0A6V8KNF8</accession>